<dbReference type="SUPFAM" id="SSF161084">
    <property type="entry name" value="MAPEG domain-like"/>
    <property type="match status" value="1"/>
</dbReference>
<organism evidence="8 10">
    <name type="scientific">Cafeteria roenbergensis</name>
    <name type="common">Marine flagellate</name>
    <dbReference type="NCBI Taxonomy" id="33653"/>
    <lineage>
        <taxon>Eukaryota</taxon>
        <taxon>Sar</taxon>
        <taxon>Stramenopiles</taxon>
        <taxon>Bigyra</taxon>
        <taxon>Opalozoa</taxon>
        <taxon>Bicosoecida</taxon>
        <taxon>Cafeteriaceae</taxon>
        <taxon>Cafeteria</taxon>
    </lineage>
</organism>
<dbReference type="AlphaFoldDB" id="A0A5A8DEW3"/>
<comment type="caution">
    <text evidence="8">The sequence shown here is derived from an EMBL/GenBank/DDBJ whole genome shotgun (WGS) entry which is preliminary data.</text>
</comment>
<reference evidence="9 10" key="1">
    <citation type="submission" date="2019-07" db="EMBL/GenBank/DDBJ databases">
        <title>Genomes of Cafeteria roenbergensis.</title>
        <authorList>
            <person name="Fischer M.G."/>
            <person name="Hackl T."/>
            <person name="Roman M."/>
        </authorList>
    </citation>
    <scope>NUCLEOTIDE SEQUENCE [LARGE SCALE GENOMIC DNA]</scope>
    <source>
        <strain evidence="7 9">BVI</strain>
        <strain evidence="8 10">RCC970-E3</strain>
    </source>
</reference>
<feature type="transmembrane region" description="Helical" evidence="5">
    <location>
        <begin position="117"/>
        <end position="135"/>
    </location>
</feature>
<name>A0A5A8DEW3_CAFRO</name>
<dbReference type="EMBL" id="VLTL01000065">
    <property type="protein sequence ID" value="KAA0163519.1"/>
    <property type="molecule type" value="Genomic_DNA"/>
</dbReference>
<dbReference type="InterPro" id="IPR023352">
    <property type="entry name" value="MAPEG-like_dom_sf"/>
</dbReference>
<keyword evidence="4 5" id="KW-0472">Membrane</keyword>
<evidence type="ECO:0000256" key="1">
    <source>
        <dbReference type="ARBA" id="ARBA00004370"/>
    </source>
</evidence>
<feature type="transmembrane region" description="Helical" evidence="5">
    <location>
        <begin position="81"/>
        <end position="105"/>
    </location>
</feature>
<comment type="subcellular location">
    <subcellularLocation>
        <location evidence="1">Membrane</location>
    </subcellularLocation>
</comment>
<dbReference type="Pfam" id="PF01124">
    <property type="entry name" value="MAPEG"/>
    <property type="match status" value="1"/>
</dbReference>
<evidence type="ECO:0000313" key="7">
    <source>
        <dbReference type="EMBL" id="KAA0147304.1"/>
    </source>
</evidence>
<proteinExistence type="predicted"/>
<dbReference type="GO" id="GO:0016020">
    <property type="term" value="C:membrane"/>
    <property type="evidence" value="ECO:0007669"/>
    <property type="project" value="UniProtKB-SubCell"/>
</dbReference>
<evidence type="ECO:0000256" key="5">
    <source>
        <dbReference type="SAM" id="Phobius"/>
    </source>
</evidence>
<evidence type="ECO:0008006" key="11">
    <source>
        <dbReference type="Google" id="ProtNLM"/>
    </source>
</evidence>
<protein>
    <recommendedName>
        <fullName evidence="11">MAPEG family protein</fullName>
    </recommendedName>
</protein>
<evidence type="ECO:0000256" key="4">
    <source>
        <dbReference type="ARBA" id="ARBA00023136"/>
    </source>
</evidence>
<accession>A0A5A8DEW3</accession>
<feature type="chain" id="PRO_5036136807" description="MAPEG family protein" evidence="6">
    <location>
        <begin position="20"/>
        <end position="136"/>
    </location>
</feature>
<sequence>MQLELLSTAWLCLLLALLGLRTSFFRLGGEYGSKGPKDPDGMAARFQRAHGNLSEWIGAYAALCIISSDVVLGARGPLAEFAGYVAAAGAVGITVHRAGMIILGLRQFHWTKMAGMTTFYLAIVGLGVRCLVGLAQ</sequence>
<keyword evidence="6" id="KW-0732">Signal</keyword>
<dbReference type="EMBL" id="VLTN01000069">
    <property type="protein sequence ID" value="KAA0147304.1"/>
    <property type="molecule type" value="Genomic_DNA"/>
</dbReference>
<evidence type="ECO:0000256" key="2">
    <source>
        <dbReference type="ARBA" id="ARBA00022692"/>
    </source>
</evidence>
<evidence type="ECO:0000313" key="8">
    <source>
        <dbReference type="EMBL" id="KAA0163519.1"/>
    </source>
</evidence>
<evidence type="ECO:0000313" key="10">
    <source>
        <dbReference type="Proteomes" id="UP000324907"/>
    </source>
</evidence>
<dbReference type="Gene3D" id="1.20.120.550">
    <property type="entry name" value="Membrane associated eicosanoid/glutathione metabolism-like domain"/>
    <property type="match status" value="1"/>
</dbReference>
<evidence type="ECO:0000256" key="3">
    <source>
        <dbReference type="ARBA" id="ARBA00022989"/>
    </source>
</evidence>
<evidence type="ECO:0000313" key="9">
    <source>
        <dbReference type="Proteomes" id="UP000323011"/>
    </source>
</evidence>
<dbReference type="Proteomes" id="UP000323011">
    <property type="component" value="Unassembled WGS sequence"/>
</dbReference>
<evidence type="ECO:0000256" key="6">
    <source>
        <dbReference type="SAM" id="SignalP"/>
    </source>
</evidence>
<keyword evidence="2 5" id="KW-0812">Transmembrane</keyword>
<keyword evidence="9" id="KW-1185">Reference proteome</keyword>
<feature type="signal peptide" evidence="6">
    <location>
        <begin position="1"/>
        <end position="19"/>
    </location>
</feature>
<dbReference type="InterPro" id="IPR001129">
    <property type="entry name" value="Membr-assoc_MAPEG"/>
</dbReference>
<dbReference type="Proteomes" id="UP000324907">
    <property type="component" value="Unassembled WGS sequence"/>
</dbReference>
<gene>
    <name evidence="8" type="ORF">FNF28_04176</name>
    <name evidence="7" type="ORF">FNF29_07473</name>
</gene>
<keyword evidence="3 5" id="KW-1133">Transmembrane helix</keyword>